<name>A0A0R1ZTL9_9LACO</name>
<feature type="transmembrane region" description="Helical" evidence="7">
    <location>
        <begin position="52"/>
        <end position="73"/>
    </location>
</feature>
<evidence type="ECO:0000256" key="6">
    <source>
        <dbReference type="ARBA" id="ARBA00023136"/>
    </source>
</evidence>
<dbReference type="Proteomes" id="UP000051679">
    <property type="component" value="Unassembled WGS sequence"/>
</dbReference>
<keyword evidence="5 7" id="KW-1133">Transmembrane helix</keyword>
<dbReference type="GO" id="GO:0005886">
    <property type="term" value="C:plasma membrane"/>
    <property type="evidence" value="ECO:0007669"/>
    <property type="project" value="UniProtKB-SubCell"/>
</dbReference>
<organism evidence="9 10">
    <name type="scientific">Lacticaseibacillus sharpeae JCM 1186 = DSM 20505</name>
    <dbReference type="NCBI Taxonomy" id="1291052"/>
    <lineage>
        <taxon>Bacteria</taxon>
        <taxon>Bacillati</taxon>
        <taxon>Bacillota</taxon>
        <taxon>Bacilli</taxon>
        <taxon>Lactobacillales</taxon>
        <taxon>Lactobacillaceae</taxon>
        <taxon>Lacticaseibacillus</taxon>
    </lineage>
</organism>
<feature type="transmembrane region" description="Helical" evidence="7">
    <location>
        <begin position="117"/>
        <end position="140"/>
    </location>
</feature>
<evidence type="ECO:0000256" key="5">
    <source>
        <dbReference type="ARBA" id="ARBA00022989"/>
    </source>
</evidence>
<dbReference type="CDD" id="cd16015">
    <property type="entry name" value="LTA_synthase"/>
    <property type="match status" value="1"/>
</dbReference>
<feature type="transmembrane region" description="Helical" evidence="7">
    <location>
        <begin position="309"/>
        <end position="331"/>
    </location>
</feature>
<dbReference type="STRING" id="1291052.FC18_GL001662"/>
<dbReference type="PANTHER" id="PTHR47371:SF3">
    <property type="entry name" value="PHOSPHOGLYCEROL TRANSFERASE I"/>
    <property type="match status" value="1"/>
</dbReference>
<evidence type="ECO:0000256" key="3">
    <source>
        <dbReference type="ARBA" id="ARBA00022475"/>
    </source>
</evidence>
<comment type="pathway">
    <text evidence="2">Cell wall biogenesis; lipoteichoic acid biosynthesis.</text>
</comment>
<reference evidence="9 10" key="1">
    <citation type="journal article" date="2015" name="Genome Announc.">
        <title>Expanding the biotechnology potential of lactobacilli through comparative genomics of 213 strains and associated genera.</title>
        <authorList>
            <person name="Sun Z."/>
            <person name="Harris H.M."/>
            <person name="McCann A."/>
            <person name="Guo C."/>
            <person name="Argimon S."/>
            <person name="Zhang W."/>
            <person name="Yang X."/>
            <person name="Jeffery I.B."/>
            <person name="Cooney J.C."/>
            <person name="Kagawa T.F."/>
            <person name="Liu W."/>
            <person name="Song Y."/>
            <person name="Salvetti E."/>
            <person name="Wrobel A."/>
            <person name="Rasinkangas P."/>
            <person name="Parkhill J."/>
            <person name="Rea M.C."/>
            <person name="O'Sullivan O."/>
            <person name="Ritari J."/>
            <person name="Douillard F.P."/>
            <person name="Paul Ross R."/>
            <person name="Yang R."/>
            <person name="Briner A.E."/>
            <person name="Felis G.E."/>
            <person name="de Vos W.M."/>
            <person name="Barrangou R."/>
            <person name="Klaenhammer T.R."/>
            <person name="Caufield P.W."/>
            <person name="Cui Y."/>
            <person name="Zhang H."/>
            <person name="O'Toole P.W."/>
        </authorList>
    </citation>
    <scope>NUCLEOTIDE SEQUENCE [LARGE SCALE GENOMIC DNA]</scope>
    <source>
        <strain evidence="9 10">DSM 20505</strain>
    </source>
</reference>
<evidence type="ECO:0000256" key="7">
    <source>
        <dbReference type="SAM" id="Phobius"/>
    </source>
</evidence>
<keyword evidence="10" id="KW-1185">Reference proteome</keyword>
<sequence>MNQKFRENKSNVARTALGLVLSFILIAGYLLFIKLGVVRFSDSVAKLSLSWLVFNTIRYLFYVFVAASLMLIFRLNFAKFKRSGTLLTTWMFFIVFLVVTTVFALTQNSTLGAGALYGSVFVVSRGVFPFVTGVLAVMALSTLIERAAKIRGITALFILVLTMPIIFNTNIFYFGTGWSVTGIVALGFASAISANIHRHRKTIVALSVVASVASIIIMGIVSQQYHGNLETALRFISMSSPLIIVPAMVITSYIPLDKSSDKIKANTKLDFITITSLASLVTITGQPYTSILKSWNSYFQKSFGEFPGLLVSSLIYAAVIALVAFVLYQWVVSSPTGKSLQSSRYDCSIFELSDYVHVNFKKCMHGLVSRHGLKILAIGAVLILQALAVLSTHQSLKMVNLMSRPDMSILWFSFVLRWQTILIGTVFVLAVFWFFLGLSNRYWFSLITTTVISLVLSIATYIKTGARSEPIMPADLDELNSISQLLQMVSPVLLIGALIAVIVLAVGVFFLEKRTGSFKLRHSTRIVLVVLPIVFFGFIKDVSIEDTAMSNFFENFSIYKSASNPLLGAQENGPYLQFARNMNIVVMAKPSGYSKAGVKQVYKRYSNLAHSINVNRKNKLSDQTFIFNLSEAFSDPARIPGLKLNTDPIPNIHKLEKSTTSGLMLSFGYGGGTANTEFEAMTGLTQGNFDTRISSPYSQLVEHLNVAPNISQGFDYSSAIHPFVGTFYNRIGVFKKFGINKFAYLGSKYKISNQKKLGNSTYLSDETAYDNALKQLKEKSDGQFINLISIQNHYPYTGNLYPNTSFKASGNASSGTGRKQQIENYAQGINYTDTAVAKFKKKLDSIDKPITWVFYGDHLPASIYDSVMSSHTSLLLHQTDYFVYSNKYAREHGAATKLNGRPYAGANDFISLALEQANVKVNAYEAMLTEVSKKLPVPWIKILDETKSSTYGMRFVNSNGGLLHYASLTKKQKQILHDYQIIQYDITAGKQYSQKLGMRP</sequence>
<keyword evidence="3" id="KW-1003">Cell membrane</keyword>
<evidence type="ECO:0000256" key="4">
    <source>
        <dbReference type="ARBA" id="ARBA00022692"/>
    </source>
</evidence>
<feature type="transmembrane region" description="Helical" evidence="7">
    <location>
        <begin position="410"/>
        <end position="435"/>
    </location>
</feature>
<feature type="transmembrane region" description="Helical" evidence="7">
    <location>
        <begin position="178"/>
        <end position="196"/>
    </location>
</feature>
<dbReference type="OrthoDB" id="243547at2"/>
<dbReference type="RefSeq" id="WP_054680168.1">
    <property type="nucleotide sequence ID" value="NZ_AYYO01000036.1"/>
</dbReference>
<feature type="transmembrane region" description="Helical" evidence="7">
    <location>
        <begin position="233"/>
        <end position="256"/>
    </location>
</feature>
<feature type="transmembrane region" description="Helical" evidence="7">
    <location>
        <begin position="203"/>
        <end position="221"/>
    </location>
</feature>
<dbReference type="EMBL" id="AYYO01000036">
    <property type="protein sequence ID" value="KRM55065.1"/>
    <property type="molecule type" value="Genomic_DNA"/>
</dbReference>
<evidence type="ECO:0000259" key="8">
    <source>
        <dbReference type="Pfam" id="PF00884"/>
    </source>
</evidence>
<comment type="caution">
    <text evidence="9">The sequence shown here is derived from an EMBL/GenBank/DDBJ whole genome shotgun (WGS) entry which is preliminary data.</text>
</comment>
<feature type="transmembrane region" description="Helical" evidence="7">
    <location>
        <begin position="523"/>
        <end position="539"/>
    </location>
</feature>
<dbReference type="Pfam" id="PF00884">
    <property type="entry name" value="Sulfatase"/>
    <property type="match status" value="1"/>
</dbReference>
<dbReference type="InterPro" id="IPR000917">
    <property type="entry name" value="Sulfatase_N"/>
</dbReference>
<evidence type="ECO:0000256" key="1">
    <source>
        <dbReference type="ARBA" id="ARBA00004651"/>
    </source>
</evidence>
<dbReference type="SUPFAM" id="SSF53649">
    <property type="entry name" value="Alkaline phosphatase-like"/>
    <property type="match status" value="1"/>
</dbReference>
<proteinExistence type="predicted"/>
<dbReference type="InterPro" id="IPR017850">
    <property type="entry name" value="Alkaline_phosphatase_core_sf"/>
</dbReference>
<dbReference type="PATRIC" id="fig|1291052.5.peg.1697"/>
<accession>A0A0R1ZTL9</accession>
<feature type="domain" description="Sulfatase N-terminal" evidence="8">
    <location>
        <begin position="624"/>
        <end position="918"/>
    </location>
</feature>
<evidence type="ECO:0000256" key="2">
    <source>
        <dbReference type="ARBA" id="ARBA00004936"/>
    </source>
</evidence>
<feature type="transmembrane region" description="Helical" evidence="7">
    <location>
        <begin position="12"/>
        <end position="32"/>
    </location>
</feature>
<gene>
    <name evidence="9" type="ORF">FC18_GL001662</name>
</gene>
<dbReference type="PANTHER" id="PTHR47371">
    <property type="entry name" value="LIPOTEICHOIC ACID SYNTHASE"/>
    <property type="match status" value="1"/>
</dbReference>
<dbReference type="InterPro" id="IPR050448">
    <property type="entry name" value="OpgB/LTA_synthase_biosynth"/>
</dbReference>
<comment type="subcellular location">
    <subcellularLocation>
        <location evidence="1">Cell membrane</location>
        <topology evidence="1">Multi-pass membrane protein</topology>
    </subcellularLocation>
</comment>
<feature type="transmembrane region" description="Helical" evidence="7">
    <location>
        <begin position="442"/>
        <end position="462"/>
    </location>
</feature>
<protein>
    <recommendedName>
        <fullName evidence="8">Sulfatase N-terminal domain-containing protein</fullName>
    </recommendedName>
</protein>
<feature type="transmembrane region" description="Helical" evidence="7">
    <location>
        <begin position="371"/>
        <end position="390"/>
    </location>
</feature>
<feature type="transmembrane region" description="Helical" evidence="7">
    <location>
        <begin position="85"/>
        <end position="105"/>
    </location>
</feature>
<evidence type="ECO:0000313" key="9">
    <source>
        <dbReference type="EMBL" id="KRM55065.1"/>
    </source>
</evidence>
<feature type="transmembrane region" description="Helical" evidence="7">
    <location>
        <begin position="152"/>
        <end position="172"/>
    </location>
</feature>
<dbReference type="AlphaFoldDB" id="A0A0R1ZTL9"/>
<evidence type="ECO:0000313" key="10">
    <source>
        <dbReference type="Proteomes" id="UP000051679"/>
    </source>
</evidence>
<dbReference type="Gene3D" id="3.40.720.10">
    <property type="entry name" value="Alkaline Phosphatase, subunit A"/>
    <property type="match status" value="1"/>
</dbReference>
<feature type="transmembrane region" description="Helical" evidence="7">
    <location>
        <begin position="268"/>
        <end position="289"/>
    </location>
</feature>
<feature type="transmembrane region" description="Helical" evidence="7">
    <location>
        <begin position="482"/>
        <end position="511"/>
    </location>
</feature>
<keyword evidence="4 7" id="KW-0812">Transmembrane</keyword>
<keyword evidence="6 7" id="KW-0472">Membrane</keyword>